<keyword evidence="5" id="KW-0297">G-protein coupled receptor</keyword>
<keyword evidence="4 9" id="KW-1133">Transmembrane helix</keyword>
<protein>
    <recommendedName>
        <fullName evidence="10">G-protein coupled receptors family 1 profile domain-containing protein</fullName>
    </recommendedName>
</protein>
<keyword evidence="8" id="KW-0807">Transducer</keyword>
<dbReference type="InterPro" id="IPR017452">
    <property type="entry name" value="GPCR_Rhodpsn_7TM"/>
</dbReference>
<dbReference type="PROSITE" id="PS50262">
    <property type="entry name" value="G_PROTEIN_RECEP_F1_2"/>
    <property type="match status" value="1"/>
</dbReference>
<keyword evidence="3 9" id="KW-0812">Transmembrane</keyword>
<feature type="transmembrane region" description="Helical" evidence="9">
    <location>
        <begin position="12"/>
        <end position="30"/>
    </location>
</feature>
<evidence type="ECO:0000313" key="11">
    <source>
        <dbReference type="EMBL" id="CAH0692950.1"/>
    </source>
</evidence>
<keyword evidence="6 9" id="KW-0472">Membrane</keyword>
<feature type="transmembrane region" description="Helical" evidence="9">
    <location>
        <begin position="50"/>
        <end position="75"/>
    </location>
</feature>
<evidence type="ECO:0000256" key="2">
    <source>
        <dbReference type="ARBA" id="ARBA00010663"/>
    </source>
</evidence>
<evidence type="ECO:0000256" key="4">
    <source>
        <dbReference type="ARBA" id="ARBA00022989"/>
    </source>
</evidence>
<dbReference type="PRINTS" id="PR00237">
    <property type="entry name" value="GPCRRHODOPSN"/>
</dbReference>
<dbReference type="EMBL" id="OU963900">
    <property type="protein sequence ID" value="CAH0692950.1"/>
    <property type="molecule type" value="Genomic_DNA"/>
</dbReference>
<evidence type="ECO:0000256" key="5">
    <source>
        <dbReference type="ARBA" id="ARBA00023040"/>
    </source>
</evidence>
<dbReference type="PANTHER" id="PTHR24243">
    <property type="entry name" value="G-PROTEIN COUPLED RECEPTOR"/>
    <property type="match status" value="1"/>
</dbReference>
<dbReference type="PANTHER" id="PTHR24243:SF208">
    <property type="entry name" value="PYROKININ-1 RECEPTOR"/>
    <property type="match status" value="1"/>
</dbReference>
<evidence type="ECO:0000256" key="3">
    <source>
        <dbReference type="ARBA" id="ARBA00022692"/>
    </source>
</evidence>
<dbReference type="Gene3D" id="1.20.1070.10">
    <property type="entry name" value="Rhodopsin 7-helix transmembrane proteins"/>
    <property type="match status" value="1"/>
</dbReference>
<evidence type="ECO:0000259" key="10">
    <source>
        <dbReference type="PROSITE" id="PS50262"/>
    </source>
</evidence>
<organism evidence="11 12">
    <name type="scientific">Chilo suppressalis</name>
    <name type="common">Asiatic rice borer moth</name>
    <dbReference type="NCBI Taxonomy" id="168631"/>
    <lineage>
        <taxon>Eukaryota</taxon>
        <taxon>Metazoa</taxon>
        <taxon>Ecdysozoa</taxon>
        <taxon>Arthropoda</taxon>
        <taxon>Hexapoda</taxon>
        <taxon>Insecta</taxon>
        <taxon>Pterygota</taxon>
        <taxon>Neoptera</taxon>
        <taxon>Endopterygota</taxon>
        <taxon>Lepidoptera</taxon>
        <taxon>Glossata</taxon>
        <taxon>Ditrysia</taxon>
        <taxon>Pyraloidea</taxon>
        <taxon>Crambidae</taxon>
        <taxon>Crambinae</taxon>
        <taxon>Chilo</taxon>
    </lineage>
</organism>
<feature type="domain" description="G-protein coupled receptors family 1 profile" evidence="10">
    <location>
        <begin position="1"/>
        <end position="76"/>
    </location>
</feature>
<evidence type="ECO:0000256" key="1">
    <source>
        <dbReference type="ARBA" id="ARBA00004141"/>
    </source>
</evidence>
<dbReference type="SUPFAM" id="SSF81321">
    <property type="entry name" value="Family A G protein-coupled receptor-like"/>
    <property type="match status" value="1"/>
</dbReference>
<evidence type="ECO:0000313" key="12">
    <source>
        <dbReference type="Proteomes" id="UP001153292"/>
    </source>
</evidence>
<comment type="subcellular location">
    <subcellularLocation>
        <location evidence="1">Membrane</location>
        <topology evidence="1">Multi-pass membrane protein</topology>
    </subcellularLocation>
</comment>
<proteinExistence type="inferred from homology"/>
<gene>
    <name evidence="11" type="ORF">CHILSU_LOCUS10442</name>
</gene>
<dbReference type="Proteomes" id="UP001153292">
    <property type="component" value="Chromosome 7"/>
</dbReference>
<keyword evidence="12" id="KW-1185">Reference proteome</keyword>
<name>A0ABN8EDY2_CHISP</name>
<evidence type="ECO:0000256" key="7">
    <source>
        <dbReference type="ARBA" id="ARBA00023170"/>
    </source>
</evidence>
<evidence type="ECO:0000256" key="6">
    <source>
        <dbReference type="ARBA" id="ARBA00023136"/>
    </source>
</evidence>
<reference evidence="11" key="1">
    <citation type="submission" date="2021-12" db="EMBL/GenBank/DDBJ databases">
        <authorList>
            <person name="King R."/>
        </authorList>
    </citation>
    <scope>NUCLEOTIDE SEQUENCE</scope>
</reference>
<accession>A0ABN8EDY2</accession>
<evidence type="ECO:0000256" key="9">
    <source>
        <dbReference type="SAM" id="Phobius"/>
    </source>
</evidence>
<evidence type="ECO:0000256" key="8">
    <source>
        <dbReference type="ARBA" id="ARBA00023224"/>
    </source>
</evidence>
<dbReference type="InterPro" id="IPR000276">
    <property type="entry name" value="GPCR_Rhodpsn"/>
</dbReference>
<comment type="similarity">
    <text evidence="2">Belongs to the G-protein coupled receptor 1 family.</text>
</comment>
<sequence>MRYLKRTSQRRVIRRLAAVALSTFICWAPFHLQRLLAIYGKTLDNPSDTFYLAHGILTHLSGVLYFLSTAINPILYNIMSKKFRNAFKVTYTNWCSRRRRGNDPRFGRTHIAMLASQRLGNGAALEPSPHRCRWLSSATTDLLEAPPRPEVTYTNWRGRRRPRNDPRFGRTHIAMLASQRLENGAALEPSPHRCRWLSSATTDLLEAPPRPGVRSALLFVIPCGDGLWVNTHMTTLLLR</sequence>
<keyword evidence="7" id="KW-0675">Receptor</keyword>